<keyword evidence="3" id="KW-0975">Bacterial flagellum</keyword>
<dbReference type="InterPro" id="IPR046358">
    <property type="entry name" value="Flagellin_C"/>
</dbReference>
<dbReference type="eggNOG" id="COG1344">
    <property type="taxonomic scope" value="Bacteria"/>
</dbReference>
<protein>
    <submittedName>
        <fullName evidence="6">Flagellar hook-associated protein FlgL</fullName>
    </submittedName>
</protein>
<feature type="domain" description="Flagellin C-terminal" evidence="5">
    <location>
        <begin position="221"/>
        <end position="302"/>
    </location>
</feature>
<gene>
    <name evidence="6" type="ORF">N783_11535</name>
</gene>
<dbReference type="NCBIfam" id="TIGR02550">
    <property type="entry name" value="flagell_flgL"/>
    <property type="match status" value="1"/>
</dbReference>
<dbReference type="GO" id="GO:0005198">
    <property type="term" value="F:structural molecule activity"/>
    <property type="evidence" value="ECO:0007669"/>
    <property type="project" value="InterPro"/>
</dbReference>
<keyword evidence="6" id="KW-0282">Flagellum</keyword>
<name>A0A0A5G6R7_9BACI</name>
<comment type="caution">
    <text evidence="6">The sequence shown here is derived from an EMBL/GenBank/DDBJ whole genome shotgun (WGS) entry which is preliminary data.</text>
</comment>
<dbReference type="Gene3D" id="1.20.1330.10">
    <property type="entry name" value="f41 fragment of flagellin, N-terminal domain"/>
    <property type="match status" value="1"/>
</dbReference>
<keyword evidence="7" id="KW-1185">Reference proteome</keyword>
<dbReference type="AlphaFoldDB" id="A0A0A5G6R7"/>
<dbReference type="Pfam" id="PF00700">
    <property type="entry name" value="Flagellin_C"/>
    <property type="match status" value="1"/>
</dbReference>
<evidence type="ECO:0000313" key="7">
    <source>
        <dbReference type="Proteomes" id="UP000030403"/>
    </source>
</evidence>
<evidence type="ECO:0000259" key="5">
    <source>
        <dbReference type="Pfam" id="PF00700"/>
    </source>
</evidence>
<comment type="similarity">
    <text evidence="2">Belongs to the bacterial flagellin family.</text>
</comment>
<dbReference type="InterPro" id="IPR013384">
    <property type="entry name" value="Flagell_FlgL"/>
</dbReference>
<evidence type="ECO:0000256" key="3">
    <source>
        <dbReference type="ARBA" id="ARBA00023143"/>
    </source>
</evidence>
<dbReference type="GO" id="GO:0071973">
    <property type="term" value="P:bacterial-type flagellum-dependent cell motility"/>
    <property type="evidence" value="ECO:0007669"/>
    <property type="project" value="InterPro"/>
</dbReference>
<evidence type="ECO:0000256" key="1">
    <source>
        <dbReference type="ARBA" id="ARBA00004365"/>
    </source>
</evidence>
<dbReference type="InterPro" id="IPR001492">
    <property type="entry name" value="Flagellin"/>
</dbReference>
<evidence type="ECO:0000259" key="4">
    <source>
        <dbReference type="Pfam" id="PF00669"/>
    </source>
</evidence>
<dbReference type="Proteomes" id="UP000030403">
    <property type="component" value="Unassembled WGS sequence"/>
</dbReference>
<dbReference type="EMBL" id="AVPF01000028">
    <property type="protein sequence ID" value="KGX86795.1"/>
    <property type="molecule type" value="Genomic_DNA"/>
</dbReference>
<keyword evidence="6" id="KW-0966">Cell projection</keyword>
<evidence type="ECO:0000313" key="6">
    <source>
        <dbReference type="EMBL" id="KGX86795.1"/>
    </source>
</evidence>
<dbReference type="Pfam" id="PF00669">
    <property type="entry name" value="Flagellin_N"/>
    <property type="match status" value="1"/>
</dbReference>
<comment type="subcellular location">
    <subcellularLocation>
        <location evidence="1">Bacterial flagellum</location>
    </subcellularLocation>
</comment>
<dbReference type="PANTHER" id="PTHR42792:SF1">
    <property type="entry name" value="FLAGELLAR HOOK-ASSOCIATED PROTEIN 3"/>
    <property type="match status" value="1"/>
</dbReference>
<dbReference type="STRING" id="1385511.GCA_000425225_01868"/>
<proteinExistence type="inferred from homology"/>
<dbReference type="RefSeq" id="WP_027445893.1">
    <property type="nucleotide sequence ID" value="NZ_AULJ01000018.1"/>
</dbReference>
<organism evidence="6 7">
    <name type="scientific">Pontibacillus marinus BH030004 = DSM 16465</name>
    <dbReference type="NCBI Taxonomy" id="1385511"/>
    <lineage>
        <taxon>Bacteria</taxon>
        <taxon>Bacillati</taxon>
        <taxon>Bacillota</taxon>
        <taxon>Bacilli</taxon>
        <taxon>Bacillales</taxon>
        <taxon>Bacillaceae</taxon>
        <taxon>Pontibacillus</taxon>
    </lineage>
</organism>
<accession>A0A0A5G6R7</accession>
<dbReference type="SUPFAM" id="SSF64518">
    <property type="entry name" value="Phase 1 flagellin"/>
    <property type="match status" value="1"/>
</dbReference>
<reference evidence="6 7" key="1">
    <citation type="submission" date="2013-08" db="EMBL/GenBank/DDBJ databases">
        <authorList>
            <person name="Huang J."/>
            <person name="Wang G."/>
        </authorList>
    </citation>
    <scope>NUCLEOTIDE SEQUENCE [LARGE SCALE GENOMIC DNA]</scope>
    <source>
        <strain evidence="6 7">BH030004</strain>
    </source>
</reference>
<dbReference type="PANTHER" id="PTHR42792">
    <property type="entry name" value="FLAGELLIN"/>
    <property type="match status" value="1"/>
</dbReference>
<dbReference type="OrthoDB" id="9758307at2"/>
<feature type="domain" description="Flagellin N-terminal" evidence="4">
    <location>
        <begin position="5"/>
        <end position="140"/>
    </location>
</feature>
<evidence type="ECO:0000256" key="2">
    <source>
        <dbReference type="ARBA" id="ARBA00005709"/>
    </source>
</evidence>
<keyword evidence="6" id="KW-0969">Cilium</keyword>
<dbReference type="InterPro" id="IPR001029">
    <property type="entry name" value="Flagellin_N"/>
</dbReference>
<dbReference type="GO" id="GO:0009424">
    <property type="term" value="C:bacterial-type flagellum hook"/>
    <property type="evidence" value="ECO:0007669"/>
    <property type="project" value="InterPro"/>
</dbReference>
<sequence length="304" mass="34050">MRVTQSMLTNNMLRNVSKSYERMGKYQEQLSTGKKIQKPSDDPVVAMRGMNYRSELTEIKQYQRNLNEVHNWMDNSDAAMDKATKALQRIRELAVQGSNGTYEEGQRENIAKEVKQLKQHLTDVANTKVNDKYIFNGTNTTEKPVNFVDGAGNVIKNPDGSEKVSTSTNGNEVKIEVSKGVEIATNVNPTQVFKEGMFDDIDKFINRLEGTGSGELDHSIADIDKHINSVVNERADLGARMNRVELIEDRLSSQEVITSGTLSENEDAELEKVITELKTQESVHRAALGVGARIIQPSLMDFLR</sequence>